<dbReference type="AlphaFoldDB" id="A0A4V4H9Z4"/>
<name>A0A4V4H9Z4_MUSBA</name>
<evidence type="ECO:0000313" key="4">
    <source>
        <dbReference type="Proteomes" id="UP000317650"/>
    </source>
</evidence>
<feature type="transmembrane region" description="Helical" evidence="2">
    <location>
        <begin position="84"/>
        <end position="106"/>
    </location>
</feature>
<reference evidence="3 4" key="1">
    <citation type="journal article" date="2019" name="Nat. Plants">
        <title>Genome sequencing of Musa balbisiana reveals subgenome evolution and function divergence in polyploid bananas.</title>
        <authorList>
            <person name="Yao X."/>
        </authorList>
    </citation>
    <scope>NUCLEOTIDE SEQUENCE [LARGE SCALE GENOMIC DNA]</scope>
    <source>
        <strain evidence="4">cv. DH-PKW</strain>
        <tissue evidence="3">Leaves</tissue>
    </source>
</reference>
<organism evidence="3 4">
    <name type="scientific">Musa balbisiana</name>
    <name type="common">Banana</name>
    <dbReference type="NCBI Taxonomy" id="52838"/>
    <lineage>
        <taxon>Eukaryota</taxon>
        <taxon>Viridiplantae</taxon>
        <taxon>Streptophyta</taxon>
        <taxon>Embryophyta</taxon>
        <taxon>Tracheophyta</taxon>
        <taxon>Spermatophyta</taxon>
        <taxon>Magnoliopsida</taxon>
        <taxon>Liliopsida</taxon>
        <taxon>Zingiberales</taxon>
        <taxon>Musaceae</taxon>
        <taxon>Musa</taxon>
    </lineage>
</organism>
<keyword evidence="2" id="KW-1133">Transmembrane helix</keyword>
<evidence type="ECO:0000313" key="3">
    <source>
        <dbReference type="EMBL" id="THU73525.1"/>
    </source>
</evidence>
<gene>
    <name evidence="3" type="ORF">C4D60_Mb04t23790</name>
</gene>
<keyword evidence="2" id="KW-0812">Transmembrane</keyword>
<comment type="caution">
    <text evidence="3">The sequence shown here is derived from an EMBL/GenBank/DDBJ whole genome shotgun (WGS) entry which is preliminary data.</text>
</comment>
<evidence type="ECO:0000256" key="1">
    <source>
        <dbReference type="SAM" id="MobiDB-lite"/>
    </source>
</evidence>
<protein>
    <submittedName>
        <fullName evidence="3">Uncharacterized protein</fullName>
    </submittedName>
</protein>
<accession>A0A4V4H9Z4</accession>
<dbReference type="EMBL" id="PYDT01000001">
    <property type="protein sequence ID" value="THU73525.1"/>
    <property type="molecule type" value="Genomic_DNA"/>
</dbReference>
<sequence>MTAGHVSSGGTNAGASMSVRQRRPRHRCCVSIYLNNNTQGVTNSVLFRSRVAMGDAGARLSFRRREDDDRLLREIRKLVMLQRLLLLLILSLCLLGLTFCFVSRAFRQVEFALRSHAGERDIGR</sequence>
<dbReference type="Proteomes" id="UP000317650">
    <property type="component" value="Chromosome 4"/>
</dbReference>
<evidence type="ECO:0000256" key="2">
    <source>
        <dbReference type="SAM" id="Phobius"/>
    </source>
</evidence>
<feature type="compositionally biased region" description="Polar residues" evidence="1">
    <location>
        <begin position="8"/>
        <end position="19"/>
    </location>
</feature>
<keyword evidence="2" id="KW-0472">Membrane</keyword>
<keyword evidence="4" id="KW-1185">Reference proteome</keyword>
<proteinExistence type="predicted"/>
<feature type="region of interest" description="Disordered" evidence="1">
    <location>
        <begin position="1"/>
        <end position="20"/>
    </location>
</feature>